<accession>A0AAJ5EEI8</accession>
<feature type="transmembrane region" description="Helical" evidence="8">
    <location>
        <begin position="292"/>
        <end position="310"/>
    </location>
</feature>
<feature type="transmembrane region" description="Helical" evidence="8">
    <location>
        <begin position="261"/>
        <end position="280"/>
    </location>
</feature>
<dbReference type="Proteomes" id="UP000297725">
    <property type="component" value="Unassembled WGS sequence"/>
</dbReference>
<evidence type="ECO:0000313" key="12">
    <source>
        <dbReference type="Proteomes" id="UP000296883"/>
    </source>
</evidence>
<keyword evidence="12" id="KW-1185">Reference proteome</keyword>
<reference evidence="11 13" key="1">
    <citation type="submission" date="2019-03" db="EMBL/GenBank/DDBJ databases">
        <title>Vagococcus sp. was isolated fron gut of Carduelis flavirostris.</title>
        <authorList>
            <person name="Ge Y."/>
        </authorList>
    </citation>
    <scope>NUCLEOTIDE SEQUENCE [LARGE SCALE GENOMIC DNA]</scope>
    <source>
        <strain evidence="11 13">CF-210</strain>
    </source>
</reference>
<feature type="transmembrane region" description="Helical" evidence="8">
    <location>
        <begin position="176"/>
        <end position="196"/>
    </location>
</feature>
<evidence type="ECO:0000313" key="11">
    <source>
        <dbReference type="EMBL" id="TFZ40473.1"/>
    </source>
</evidence>
<gene>
    <name evidence="11" type="ORF">E4031_06690</name>
    <name evidence="10" type="ORF">E4Z98_05085</name>
</gene>
<keyword evidence="6 8" id="KW-1133">Transmembrane helix</keyword>
<keyword evidence="5 8" id="KW-0812">Transmembrane</keyword>
<evidence type="ECO:0000256" key="8">
    <source>
        <dbReference type="SAM" id="Phobius"/>
    </source>
</evidence>
<dbReference type="SUPFAM" id="SSF103473">
    <property type="entry name" value="MFS general substrate transporter"/>
    <property type="match status" value="1"/>
</dbReference>
<feature type="transmembrane region" description="Helical" evidence="8">
    <location>
        <begin position="113"/>
        <end position="137"/>
    </location>
</feature>
<dbReference type="Gene3D" id="1.20.1250.20">
    <property type="entry name" value="MFS general substrate transporter like domains"/>
    <property type="match status" value="2"/>
</dbReference>
<reference evidence="10 12" key="2">
    <citation type="journal article" date="2020" name="Int. J. Syst. Evol. Microbiol.">
        <title>Vagococcus xieshaowenii sp. nov., isolated from snow finch (Montifringilla taczanowskii) cloacal content.</title>
        <authorList>
            <person name="Ge Y."/>
            <person name="Yang J."/>
            <person name="Lai X.H."/>
            <person name="Zhang G."/>
            <person name="Jin D."/>
            <person name="Lu S."/>
            <person name="Wang B."/>
            <person name="Huang Y."/>
            <person name="Huang Y."/>
            <person name="Ren Z."/>
            <person name="Zhang X."/>
            <person name="Xu J."/>
        </authorList>
    </citation>
    <scope>NUCLEOTIDE SEQUENCE [LARGE SCALE GENOMIC DNA]</scope>
    <source>
        <strain evidence="10">Personal::cf-49</strain>
        <strain evidence="12">personal::cf-49</strain>
    </source>
</reference>
<feature type="transmembrane region" description="Helical" evidence="8">
    <location>
        <begin position="90"/>
        <end position="107"/>
    </location>
</feature>
<dbReference type="GO" id="GO:0030395">
    <property type="term" value="F:lactose binding"/>
    <property type="evidence" value="ECO:0007669"/>
    <property type="project" value="TreeGrafter"/>
</dbReference>
<evidence type="ECO:0000256" key="7">
    <source>
        <dbReference type="ARBA" id="ARBA00023136"/>
    </source>
</evidence>
<dbReference type="GO" id="GO:0015528">
    <property type="term" value="F:lactose:proton symporter activity"/>
    <property type="evidence" value="ECO:0007669"/>
    <property type="project" value="TreeGrafter"/>
</dbReference>
<feature type="transmembrane region" description="Helical" evidence="8">
    <location>
        <begin position="20"/>
        <end position="47"/>
    </location>
</feature>
<keyword evidence="2" id="KW-0813">Transport</keyword>
<sequence>MFHILFFWEGNVLLGKNKSVFGIMSVIQGLYWIIFCSVSGFATVYMLDRGINDGEVGTIIAVACFISVFVQFGSGFIIEKIPKLTLKRMIVGSTCLMALINILLMLFHESNLVIGTLYCIAVILLYNIQPLMTSLVYEYDNAGYHVSFSVTRGIGSGAYALTSFLLGGWLAKHSSLTIPIVTILASLLLLSLLFALPKIEEVPKEMVVNKLDDSKSSNRLLKRYPSLLPLIIAIALVFTFHNLVNVFLPQIISSVNGGQSQIGYAIAIASAVEIPVMFGFQWLEKKFNVRNLLLISVVFFLIRSVLYLIAGSFTQIIPVQLLQMFSFALITPAYAHYINLIMDEKDNVKGQSFVMAALTFGNVVGSFVGGQIITHYGVKTMLAFGVVVMVLGVLSMFYSMKVDKNCRTQ</sequence>
<organism evidence="11 13">
    <name type="scientific">Vagococcus xieshaowenii</name>
    <dbReference type="NCBI Taxonomy" id="2562451"/>
    <lineage>
        <taxon>Bacteria</taxon>
        <taxon>Bacillati</taxon>
        <taxon>Bacillota</taxon>
        <taxon>Bacilli</taxon>
        <taxon>Lactobacillales</taxon>
        <taxon>Enterococcaceae</taxon>
        <taxon>Vagococcus</taxon>
    </lineage>
</organism>
<evidence type="ECO:0000256" key="6">
    <source>
        <dbReference type="ARBA" id="ARBA00022989"/>
    </source>
</evidence>
<dbReference type="PANTHER" id="PTHR23522:SF10">
    <property type="entry name" value="3-PHENYLPROPIONIC ACID TRANSPORTER-RELATED"/>
    <property type="match status" value="1"/>
</dbReference>
<evidence type="ECO:0000256" key="4">
    <source>
        <dbReference type="ARBA" id="ARBA00022519"/>
    </source>
</evidence>
<dbReference type="InterPro" id="IPR024989">
    <property type="entry name" value="MFS_assoc_dom"/>
</dbReference>
<dbReference type="AlphaFoldDB" id="A0AAJ5EEI8"/>
<feature type="transmembrane region" description="Helical" evidence="8">
    <location>
        <begin position="322"/>
        <end position="341"/>
    </location>
</feature>
<keyword evidence="7 8" id="KW-0472">Membrane</keyword>
<evidence type="ECO:0000313" key="10">
    <source>
        <dbReference type="EMBL" id="QCA28719.1"/>
    </source>
</evidence>
<proteinExistence type="predicted"/>
<dbReference type="Pfam" id="PF12832">
    <property type="entry name" value="MFS_1_like"/>
    <property type="match status" value="1"/>
</dbReference>
<evidence type="ECO:0000313" key="13">
    <source>
        <dbReference type="Proteomes" id="UP000297725"/>
    </source>
</evidence>
<keyword evidence="4" id="KW-0997">Cell inner membrane</keyword>
<evidence type="ECO:0000256" key="3">
    <source>
        <dbReference type="ARBA" id="ARBA00022475"/>
    </source>
</evidence>
<dbReference type="PROSITE" id="PS50850">
    <property type="entry name" value="MFS"/>
    <property type="match status" value="1"/>
</dbReference>
<evidence type="ECO:0000256" key="5">
    <source>
        <dbReference type="ARBA" id="ARBA00022692"/>
    </source>
</evidence>
<evidence type="ECO:0000259" key="9">
    <source>
        <dbReference type="PROSITE" id="PS50850"/>
    </source>
</evidence>
<name>A0AAJ5EEI8_9ENTE</name>
<feature type="domain" description="Major facilitator superfamily (MFS) profile" evidence="9">
    <location>
        <begin position="226"/>
        <end position="409"/>
    </location>
</feature>
<feature type="transmembrane region" description="Helical" evidence="8">
    <location>
        <begin position="149"/>
        <end position="170"/>
    </location>
</feature>
<dbReference type="PANTHER" id="PTHR23522">
    <property type="entry name" value="BLL5896 PROTEIN"/>
    <property type="match status" value="1"/>
</dbReference>
<dbReference type="InterPro" id="IPR020846">
    <property type="entry name" value="MFS_dom"/>
</dbReference>
<keyword evidence="3" id="KW-1003">Cell membrane</keyword>
<dbReference type="EMBL" id="SRHU01000024">
    <property type="protein sequence ID" value="TFZ40473.1"/>
    <property type="molecule type" value="Genomic_DNA"/>
</dbReference>
<feature type="transmembrane region" description="Helical" evidence="8">
    <location>
        <begin position="353"/>
        <end position="374"/>
    </location>
</feature>
<comment type="subcellular location">
    <subcellularLocation>
        <location evidence="1">Cell inner membrane</location>
        <topology evidence="1">Multi-pass membrane protein</topology>
    </subcellularLocation>
</comment>
<protein>
    <submittedName>
        <fullName evidence="11">MFS transporter</fullName>
    </submittedName>
</protein>
<dbReference type="InterPro" id="IPR036259">
    <property type="entry name" value="MFS_trans_sf"/>
</dbReference>
<evidence type="ECO:0000256" key="1">
    <source>
        <dbReference type="ARBA" id="ARBA00004429"/>
    </source>
</evidence>
<dbReference type="GO" id="GO:0005886">
    <property type="term" value="C:plasma membrane"/>
    <property type="evidence" value="ECO:0007669"/>
    <property type="project" value="UniProtKB-SubCell"/>
</dbReference>
<feature type="transmembrane region" description="Helical" evidence="8">
    <location>
        <begin position="59"/>
        <end position="78"/>
    </location>
</feature>
<dbReference type="Proteomes" id="UP000296883">
    <property type="component" value="Chromosome"/>
</dbReference>
<dbReference type="EMBL" id="CP038865">
    <property type="protein sequence ID" value="QCA28719.1"/>
    <property type="molecule type" value="Genomic_DNA"/>
</dbReference>
<feature type="transmembrane region" description="Helical" evidence="8">
    <location>
        <begin position="224"/>
        <end position="241"/>
    </location>
</feature>
<evidence type="ECO:0000256" key="2">
    <source>
        <dbReference type="ARBA" id="ARBA00022448"/>
    </source>
</evidence>
<feature type="transmembrane region" description="Helical" evidence="8">
    <location>
        <begin position="380"/>
        <end position="400"/>
    </location>
</feature>